<evidence type="ECO:0000256" key="1">
    <source>
        <dbReference type="SAM" id="SignalP"/>
    </source>
</evidence>
<dbReference type="PANTHER" id="PTHR42941">
    <property type="entry name" value="SLL1037 PROTEIN"/>
    <property type="match status" value="1"/>
</dbReference>
<gene>
    <name evidence="2" type="ORF">FE782_07325</name>
</gene>
<dbReference type="Gene3D" id="3.40.190.10">
    <property type="entry name" value="Periplasmic binding protein-like II"/>
    <property type="match status" value="2"/>
</dbReference>
<sequence length="321" mass="33384">MNRTRTSLLALVVALAGALAACSGSGSGDPETISIATGGTSGTYYPLGGGMAQIFTDEVVNATAESTGASVVNMQLIKDGDVDLAFVQSDIADYASKGVMMFEEGGAIENVQAVASLYNETIQIVVPESSDIRSVEDLAGKKVSIGEPGSGTEANARQILEIHGMSEDDLGQVQRLGFGDSTSYIQDGTLDAAFVTAGTPTSAVSELAATKGVRIVGMTDENIEALIEKYPYYAAQTVEGGTYAGFDETVNTVAVKAQLVVRSELSEDLVYRLTKALFENLDAMAAVHAKASEIALEKALEGVSLTVHPGAAKYFEEAGVQ</sequence>
<evidence type="ECO:0000313" key="3">
    <source>
        <dbReference type="Proteomes" id="UP000309676"/>
    </source>
</evidence>
<dbReference type="SUPFAM" id="SSF53850">
    <property type="entry name" value="Periplasmic binding protein-like II"/>
    <property type="match status" value="1"/>
</dbReference>
<dbReference type="NCBIfam" id="TIGR02122">
    <property type="entry name" value="TRAP_TAXI"/>
    <property type="match status" value="1"/>
</dbReference>
<keyword evidence="3" id="KW-1185">Reference proteome</keyword>
<dbReference type="OrthoDB" id="9776669at2"/>
<name>A0A5R9GFK0_9BACL</name>
<dbReference type="InterPro" id="IPR011852">
    <property type="entry name" value="TRAP_TAXI"/>
</dbReference>
<proteinExistence type="predicted"/>
<dbReference type="RefSeq" id="WP_138193407.1">
    <property type="nucleotide sequence ID" value="NZ_VCIW01000003.1"/>
</dbReference>
<organism evidence="2 3">
    <name type="scientific">Paenibacillus antri</name>
    <dbReference type="NCBI Taxonomy" id="2582848"/>
    <lineage>
        <taxon>Bacteria</taxon>
        <taxon>Bacillati</taxon>
        <taxon>Bacillota</taxon>
        <taxon>Bacilli</taxon>
        <taxon>Bacillales</taxon>
        <taxon>Paenibacillaceae</taxon>
        <taxon>Paenibacillus</taxon>
    </lineage>
</organism>
<dbReference type="PROSITE" id="PS51257">
    <property type="entry name" value="PROKAR_LIPOPROTEIN"/>
    <property type="match status" value="1"/>
</dbReference>
<evidence type="ECO:0000313" key="2">
    <source>
        <dbReference type="EMBL" id="TLS53166.1"/>
    </source>
</evidence>
<keyword evidence="1" id="KW-0732">Signal</keyword>
<dbReference type="AlphaFoldDB" id="A0A5R9GFK0"/>
<feature type="signal peptide" evidence="1">
    <location>
        <begin position="1"/>
        <end position="20"/>
    </location>
</feature>
<dbReference type="PANTHER" id="PTHR42941:SF1">
    <property type="entry name" value="SLL1037 PROTEIN"/>
    <property type="match status" value="1"/>
</dbReference>
<accession>A0A5R9GFK0</accession>
<dbReference type="Pfam" id="PF16868">
    <property type="entry name" value="NMT1_3"/>
    <property type="match status" value="1"/>
</dbReference>
<feature type="chain" id="PRO_5024356157" evidence="1">
    <location>
        <begin position="21"/>
        <end position="321"/>
    </location>
</feature>
<dbReference type="CDD" id="cd13567">
    <property type="entry name" value="PBP2_TtGluBP"/>
    <property type="match status" value="1"/>
</dbReference>
<protein>
    <submittedName>
        <fullName evidence="2">TAXI family TRAP transporter solute-binding subunit</fullName>
    </submittedName>
</protein>
<reference evidence="2 3" key="1">
    <citation type="submission" date="2019-05" db="EMBL/GenBank/DDBJ databases">
        <authorList>
            <person name="Narsing Rao M.P."/>
            <person name="Li W.J."/>
        </authorList>
    </citation>
    <scope>NUCLEOTIDE SEQUENCE [LARGE SCALE GENOMIC DNA]</scope>
    <source>
        <strain evidence="2 3">SYSU_K30003</strain>
    </source>
</reference>
<dbReference type="Proteomes" id="UP000309676">
    <property type="component" value="Unassembled WGS sequence"/>
</dbReference>
<dbReference type="EMBL" id="VCIW01000003">
    <property type="protein sequence ID" value="TLS53166.1"/>
    <property type="molecule type" value="Genomic_DNA"/>
</dbReference>
<comment type="caution">
    <text evidence="2">The sequence shown here is derived from an EMBL/GenBank/DDBJ whole genome shotgun (WGS) entry which is preliminary data.</text>
</comment>